<protein>
    <submittedName>
        <fullName evidence="1">Uncharacterized protein</fullName>
    </submittedName>
</protein>
<accession>A0ABR1V1Y4</accession>
<evidence type="ECO:0000313" key="2">
    <source>
        <dbReference type="Proteomes" id="UP001433268"/>
    </source>
</evidence>
<gene>
    <name evidence="1" type="ORF">PG997_011919</name>
</gene>
<evidence type="ECO:0000313" key="1">
    <source>
        <dbReference type="EMBL" id="KAK8065172.1"/>
    </source>
</evidence>
<dbReference type="GeneID" id="92049294"/>
<dbReference type="RefSeq" id="XP_066661926.1">
    <property type="nucleotide sequence ID" value="XM_066816234.1"/>
</dbReference>
<sequence length="86" mass="9207">MYGGCNGAGGGRNLPSWHAGMQGFGTNRFQPAQNIAGTYNTLPAMGMYNPPGYGFSPGEYNSSAYMQPPFTYMGGPSQDVPRYWGP</sequence>
<dbReference type="EMBL" id="JAQQWN010000009">
    <property type="protein sequence ID" value="KAK8065172.1"/>
    <property type="molecule type" value="Genomic_DNA"/>
</dbReference>
<comment type="caution">
    <text evidence="1">The sequence shown here is derived from an EMBL/GenBank/DDBJ whole genome shotgun (WGS) entry which is preliminary data.</text>
</comment>
<keyword evidence="2" id="KW-1185">Reference proteome</keyword>
<proteinExistence type="predicted"/>
<organism evidence="1 2">
    <name type="scientific">Apiospora hydei</name>
    <dbReference type="NCBI Taxonomy" id="1337664"/>
    <lineage>
        <taxon>Eukaryota</taxon>
        <taxon>Fungi</taxon>
        <taxon>Dikarya</taxon>
        <taxon>Ascomycota</taxon>
        <taxon>Pezizomycotina</taxon>
        <taxon>Sordariomycetes</taxon>
        <taxon>Xylariomycetidae</taxon>
        <taxon>Amphisphaeriales</taxon>
        <taxon>Apiosporaceae</taxon>
        <taxon>Apiospora</taxon>
    </lineage>
</organism>
<reference evidence="1 2" key="1">
    <citation type="submission" date="2023-01" db="EMBL/GenBank/DDBJ databases">
        <title>Analysis of 21 Apiospora genomes using comparative genomics revels a genus with tremendous synthesis potential of carbohydrate active enzymes and secondary metabolites.</title>
        <authorList>
            <person name="Sorensen T."/>
        </authorList>
    </citation>
    <scope>NUCLEOTIDE SEQUENCE [LARGE SCALE GENOMIC DNA]</scope>
    <source>
        <strain evidence="1 2">CBS 114990</strain>
    </source>
</reference>
<dbReference type="Proteomes" id="UP001433268">
    <property type="component" value="Unassembled WGS sequence"/>
</dbReference>
<name>A0ABR1V1Y4_9PEZI</name>